<feature type="signal peptide" evidence="2">
    <location>
        <begin position="1"/>
        <end position="18"/>
    </location>
</feature>
<organism evidence="3 4">
    <name type="scientific">Helicobacter fennelliae</name>
    <dbReference type="NCBI Taxonomy" id="215"/>
    <lineage>
        <taxon>Bacteria</taxon>
        <taxon>Pseudomonadati</taxon>
        <taxon>Campylobacterota</taxon>
        <taxon>Epsilonproteobacteria</taxon>
        <taxon>Campylobacterales</taxon>
        <taxon>Helicobacteraceae</taxon>
        <taxon>Helicobacter</taxon>
    </lineage>
</organism>
<dbReference type="Proteomes" id="UP000250166">
    <property type="component" value="Unassembled WGS sequence"/>
</dbReference>
<feature type="chain" id="PRO_5016158972" description="Autotransporter domain-containing protein" evidence="2">
    <location>
        <begin position="19"/>
        <end position="341"/>
    </location>
</feature>
<evidence type="ECO:0000256" key="2">
    <source>
        <dbReference type="SAM" id="SignalP"/>
    </source>
</evidence>
<sequence length="341" mass="38505">MRKMKFLILFLSFCIAHAQTPNTTQNIAQENAHAKNFLSNTPNQTQPSSISSSISPTHSTMIDSSQLDRYSYYTYRYNTRSDKPNDIHLIALGGIADNNALNGFYSGFLFDYDHLIDQYPLGFTFAYTFQSHNQSNRQSNQSNSQSRTNTTTNLHNAQLALYTDIFIGANQIQAEISQGFNFSENSALVTTLTNAYLKYGYVFALNSHGSFIQPLGRVNVYFLYNISKGGFNIPDLALNTNLDIGFQYKQFISQQFYFYVTPLLRQDIAVLDSDVLMRPIIDKNGSIDFTLPDNKYRTYGVLQAGFLCSLSTHTTLSLHFNGKLAYHMMHLGGNLTLGILF</sequence>
<evidence type="ECO:0000256" key="1">
    <source>
        <dbReference type="SAM" id="MobiDB-lite"/>
    </source>
</evidence>
<evidence type="ECO:0000313" key="3">
    <source>
        <dbReference type="EMBL" id="SQB98942.1"/>
    </source>
</evidence>
<evidence type="ECO:0008006" key="5">
    <source>
        <dbReference type="Google" id="ProtNLM"/>
    </source>
</evidence>
<dbReference type="EMBL" id="UAWL01000006">
    <property type="protein sequence ID" value="SQB98942.1"/>
    <property type="molecule type" value="Genomic_DNA"/>
</dbReference>
<accession>A0A2X3B560</accession>
<gene>
    <name evidence="3" type="ORF">NCTC13102_01413</name>
</gene>
<proteinExistence type="predicted"/>
<feature type="region of interest" description="Disordered" evidence="1">
    <location>
        <begin position="38"/>
        <end position="58"/>
    </location>
</feature>
<name>A0A2X3B560_9HELI</name>
<keyword evidence="2" id="KW-0732">Signal</keyword>
<feature type="compositionally biased region" description="Low complexity" evidence="1">
    <location>
        <begin position="44"/>
        <end position="57"/>
    </location>
</feature>
<protein>
    <recommendedName>
        <fullName evidence="5">Autotransporter domain-containing protein</fullName>
    </recommendedName>
</protein>
<dbReference type="AlphaFoldDB" id="A0A2X3B560"/>
<reference evidence="3 4" key="1">
    <citation type="submission" date="2018-06" db="EMBL/GenBank/DDBJ databases">
        <authorList>
            <consortium name="Pathogen Informatics"/>
            <person name="Doyle S."/>
        </authorList>
    </citation>
    <scope>NUCLEOTIDE SEQUENCE [LARGE SCALE GENOMIC DNA]</scope>
    <source>
        <strain evidence="3 4">NCTC13102</strain>
    </source>
</reference>
<evidence type="ECO:0000313" key="4">
    <source>
        <dbReference type="Proteomes" id="UP000250166"/>
    </source>
</evidence>